<evidence type="ECO:0000256" key="4">
    <source>
        <dbReference type="ARBA" id="ARBA00022741"/>
    </source>
</evidence>
<dbReference type="Pfam" id="PF00433">
    <property type="entry name" value="Pkinase_C"/>
    <property type="match status" value="1"/>
</dbReference>
<evidence type="ECO:0000256" key="6">
    <source>
        <dbReference type="ARBA" id="ARBA00022840"/>
    </source>
</evidence>
<evidence type="ECO:0000256" key="3">
    <source>
        <dbReference type="ARBA" id="ARBA00022679"/>
    </source>
</evidence>
<keyword evidence="3" id="KW-0808">Transferase</keyword>
<evidence type="ECO:0000313" key="10">
    <source>
        <dbReference type="Proteomes" id="UP000759131"/>
    </source>
</evidence>
<dbReference type="OrthoDB" id="10047816at2759"/>
<dbReference type="InterPro" id="IPR017892">
    <property type="entry name" value="Pkinase_C"/>
</dbReference>
<dbReference type="PROSITE" id="PS51285">
    <property type="entry name" value="AGC_KINASE_CTER"/>
    <property type="match status" value="1"/>
</dbReference>
<dbReference type="PROSITE" id="PS50011">
    <property type="entry name" value="PROTEIN_KINASE_DOM"/>
    <property type="match status" value="1"/>
</dbReference>
<evidence type="ECO:0000259" key="8">
    <source>
        <dbReference type="PROSITE" id="PS51285"/>
    </source>
</evidence>
<dbReference type="AlphaFoldDB" id="A0A7R9L2D9"/>
<evidence type="ECO:0000256" key="2">
    <source>
        <dbReference type="ARBA" id="ARBA00022553"/>
    </source>
</evidence>
<protein>
    <submittedName>
        <fullName evidence="9">Uncharacterized protein</fullName>
    </submittedName>
</protein>
<dbReference type="InterPro" id="IPR000719">
    <property type="entry name" value="Prot_kinase_dom"/>
</dbReference>
<evidence type="ECO:0000313" key="9">
    <source>
        <dbReference type="EMBL" id="CAD7633639.1"/>
    </source>
</evidence>
<dbReference type="InterPro" id="IPR011009">
    <property type="entry name" value="Kinase-like_dom_sf"/>
</dbReference>
<dbReference type="Pfam" id="PF00069">
    <property type="entry name" value="Pkinase"/>
    <property type="match status" value="1"/>
</dbReference>
<dbReference type="InterPro" id="IPR000961">
    <property type="entry name" value="AGC-kinase_C"/>
</dbReference>
<accession>A0A7R9L2D9</accession>
<organism evidence="9">
    <name type="scientific">Medioppia subpectinata</name>
    <dbReference type="NCBI Taxonomy" id="1979941"/>
    <lineage>
        <taxon>Eukaryota</taxon>
        <taxon>Metazoa</taxon>
        <taxon>Ecdysozoa</taxon>
        <taxon>Arthropoda</taxon>
        <taxon>Chelicerata</taxon>
        <taxon>Arachnida</taxon>
        <taxon>Acari</taxon>
        <taxon>Acariformes</taxon>
        <taxon>Sarcoptiformes</taxon>
        <taxon>Oribatida</taxon>
        <taxon>Brachypylina</taxon>
        <taxon>Oppioidea</taxon>
        <taxon>Oppiidae</taxon>
        <taxon>Medioppia</taxon>
    </lineage>
</organism>
<feature type="domain" description="AGC-kinase C-terminal" evidence="8">
    <location>
        <begin position="72"/>
        <end position="140"/>
    </location>
</feature>
<keyword evidence="10" id="KW-1185">Reference proteome</keyword>
<dbReference type="Gene3D" id="1.10.510.10">
    <property type="entry name" value="Transferase(Phosphotransferase) domain 1"/>
    <property type="match status" value="2"/>
</dbReference>
<keyword evidence="1" id="KW-0723">Serine/threonine-protein kinase</keyword>
<name>A0A7R9L2D9_9ACAR</name>
<sequence>MAPEIIKGVKYNQSVDFWSFGILLYEMVCGSSPFHGTDEEELLWNLLNKNAEQRLGMPMCTAGPIRTQPFFKSVEWHKVEKCQIKPPFVPELCSSFDVSYFDVYFTKEEPKLTPVCEKITLSIDQTLFDGFSYTNHNMTD</sequence>
<keyword evidence="2" id="KW-0597">Phosphoprotein</keyword>
<evidence type="ECO:0000256" key="5">
    <source>
        <dbReference type="ARBA" id="ARBA00022777"/>
    </source>
</evidence>
<dbReference type="PANTHER" id="PTHR24351">
    <property type="entry name" value="RIBOSOMAL PROTEIN S6 KINASE"/>
    <property type="match status" value="1"/>
</dbReference>
<evidence type="ECO:0000259" key="7">
    <source>
        <dbReference type="PROSITE" id="PS50011"/>
    </source>
</evidence>
<feature type="domain" description="Protein kinase" evidence="7">
    <location>
        <begin position="1"/>
        <end position="140"/>
    </location>
</feature>
<evidence type="ECO:0000256" key="1">
    <source>
        <dbReference type="ARBA" id="ARBA00022527"/>
    </source>
</evidence>
<keyword evidence="6" id="KW-0067">ATP-binding</keyword>
<proteinExistence type="predicted"/>
<gene>
    <name evidence="9" type="ORF">OSB1V03_LOCUS14035</name>
</gene>
<reference evidence="9" key="1">
    <citation type="submission" date="2020-11" db="EMBL/GenBank/DDBJ databases">
        <authorList>
            <person name="Tran Van P."/>
        </authorList>
    </citation>
    <scope>NUCLEOTIDE SEQUENCE</scope>
</reference>
<keyword evidence="5" id="KW-0418">Kinase</keyword>
<dbReference type="Gene3D" id="3.30.200.20">
    <property type="entry name" value="Phosphorylase Kinase, domain 1"/>
    <property type="match status" value="1"/>
</dbReference>
<dbReference type="GO" id="GO:0004674">
    <property type="term" value="F:protein serine/threonine kinase activity"/>
    <property type="evidence" value="ECO:0007669"/>
    <property type="project" value="UniProtKB-KW"/>
</dbReference>
<dbReference type="SUPFAM" id="SSF56112">
    <property type="entry name" value="Protein kinase-like (PK-like)"/>
    <property type="match status" value="1"/>
</dbReference>
<dbReference type="GO" id="GO:0005524">
    <property type="term" value="F:ATP binding"/>
    <property type="evidence" value="ECO:0007669"/>
    <property type="project" value="UniProtKB-KW"/>
</dbReference>
<dbReference type="EMBL" id="CAJPIZ010013102">
    <property type="protein sequence ID" value="CAG2114069.1"/>
    <property type="molecule type" value="Genomic_DNA"/>
</dbReference>
<dbReference type="Proteomes" id="UP000759131">
    <property type="component" value="Unassembled WGS sequence"/>
</dbReference>
<dbReference type="SMART" id="SM00133">
    <property type="entry name" value="S_TK_X"/>
    <property type="match status" value="1"/>
</dbReference>
<keyword evidence="4" id="KW-0547">Nucleotide-binding</keyword>
<dbReference type="EMBL" id="OC867677">
    <property type="protein sequence ID" value="CAD7633639.1"/>
    <property type="molecule type" value="Genomic_DNA"/>
</dbReference>